<name>A0A0A0EL78_9GAMM</name>
<dbReference type="PANTHER" id="PTHR38684">
    <property type="entry name" value="PROTEIN AMPE"/>
    <property type="match status" value="1"/>
</dbReference>
<evidence type="ECO:0000313" key="2">
    <source>
        <dbReference type="EMBL" id="KGM50868.1"/>
    </source>
</evidence>
<keyword evidence="1" id="KW-0472">Membrane</keyword>
<keyword evidence="1" id="KW-1133">Transmembrane helix</keyword>
<dbReference type="STRING" id="1122185.N792_02575"/>
<evidence type="ECO:0000256" key="1">
    <source>
        <dbReference type="SAM" id="Phobius"/>
    </source>
</evidence>
<dbReference type="InterPro" id="IPR052966">
    <property type="entry name" value="Beta-lactamase_Reg"/>
</dbReference>
<feature type="transmembrane region" description="Helical" evidence="1">
    <location>
        <begin position="146"/>
        <end position="166"/>
    </location>
</feature>
<proteinExistence type="predicted"/>
<dbReference type="InterPro" id="IPR004485">
    <property type="entry name" value="Cobalamin_biosynth_CobD/CbiB"/>
</dbReference>
<organism evidence="2 3">
    <name type="scientific">Lysobacter concretionis Ko07 = DSM 16239</name>
    <dbReference type="NCBI Taxonomy" id="1122185"/>
    <lineage>
        <taxon>Bacteria</taxon>
        <taxon>Pseudomonadati</taxon>
        <taxon>Pseudomonadota</taxon>
        <taxon>Gammaproteobacteria</taxon>
        <taxon>Lysobacterales</taxon>
        <taxon>Lysobacteraceae</taxon>
        <taxon>Novilysobacter</taxon>
    </lineage>
</organism>
<sequence length="323" mass="34385">MSITLIATIVALVLGHLAPSLAVAVRQFGWYADLVGWLNDRFGEGSFWRGRWGIVLALLPPVLVVGFFQLALDGRLLGIAQLVFGIAVLFFVWGPRDLDRDVDAILDAPDAASRRERMVRLTDSADGSGGRSDLVEAVFRNALRRWFGVLFWFLVLGPVGAVLYRLSALAAVGDIASRVPATTRQGARTWLAVLEWPVAQLMTLALALVGNFDAVLGAWRSAGGASFGVDNRFLGAAARASVRREMADDGRTDEGMADEGSDYAVGDGGIDDDSFSGSGSGTASAGLGLADLPELRDAMSLVWRSLLAWLAVLALFVIAGFVS</sequence>
<dbReference type="GO" id="GO:0048472">
    <property type="term" value="F:threonine-phosphate decarboxylase activity"/>
    <property type="evidence" value="ECO:0007669"/>
    <property type="project" value="InterPro"/>
</dbReference>
<dbReference type="Proteomes" id="UP000030017">
    <property type="component" value="Unassembled WGS sequence"/>
</dbReference>
<comment type="caution">
    <text evidence="2">The sequence shown here is derived from an EMBL/GenBank/DDBJ whole genome shotgun (WGS) entry which is preliminary data.</text>
</comment>
<gene>
    <name evidence="2" type="ORF">N792_02575</name>
</gene>
<protein>
    <recommendedName>
        <fullName evidence="4">Transmembrane protein</fullName>
    </recommendedName>
</protein>
<feature type="transmembrane region" description="Helical" evidence="1">
    <location>
        <begin position="75"/>
        <end position="93"/>
    </location>
</feature>
<keyword evidence="1" id="KW-0812">Transmembrane</keyword>
<dbReference type="GO" id="GO:0046677">
    <property type="term" value="P:response to antibiotic"/>
    <property type="evidence" value="ECO:0007669"/>
    <property type="project" value="TreeGrafter"/>
</dbReference>
<dbReference type="EMBL" id="AVPS01000010">
    <property type="protein sequence ID" value="KGM50868.1"/>
    <property type="molecule type" value="Genomic_DNA"/>
</dbReference>
<accession>A0A0A0EL78</accession>
<keyword evidence="3" id="KW-1185">Reference proteome</keyword>
<dbReference type="AlphaFoldDB" id="A0A0A0EL78"/>
<dbReference type="UniPathway" id="UPA00148"/>
<reference evidence="2 3" key="1">
    <citation type="submission" date="2013-08" db="EMBL/GenBank/DDBJ databases">
        <title>Genome sequencing of Lysobacter.</title>
        <authorList>
            <person name="Zhang S."/>
            <person name="Wang G."/>
        </authorList>
    </citation>
    <scope>NUCLEOTIDE SEQUENCE [LARGE SCALE GENOMIC DNA]</scope>
    <source>
        <strain evidence="2 3">Ko07</strain>
    </source>
</reference>
<feature type="transmembrane region" description="Helical" evidence="1">
    <location>
        <begin position="48"/>
        <end position="68"/>
    </location>
</feature>
<dbReference type="RefSeq" id="WP_036195636.1">
    <property type="nucleotide sequence ID" value="NZ_AVPS01000010.1"/>
</dbReference>
<dbReference type="OrthoDB" id="9811967at2"/>
<feature type="transmembrane region" description="Helical" evidence="1">
    <location>
        <begin position="301"/>
        <end position="322"/>
    </location>
</feature>
<dbReference type="GO" id="GO:0005886">
    <property type="term" value="C:plasma membrane"/>
    <property type="evidence" value="ECO:0007669"/>
    <property type="project" value="TreeGrafter"/>
</dbReference>
<evidence type="ECO:0000313" key="3">
    <source>
        <dbReference type="Proteomes" id="UP000030017"/>
    </source>
</evidence>
<dbReference type="eggNOG" id="COG3725">
    <property type="taxonomic scope" value="Bacteria"/>
</dbReference>
<dbReference type="Pfam" id="PF03186">
    <property type="entry name" value="CobD_Cbib"/>
    <property type="match status" value="1"/>
</dbReference>
<dbReference type="PANTHER" id="PTHR38684:SF1">
    <property type="entry name" value="PROTEIN AMPE"/>
    <property type="match status" value="1"/>
</dbReference>
<evidence type="ECO:0008006" key="4">
    <source>
        <dbReference type="Google" id="ProtNLM"/>
    </source>
</evidence>
<dbReference type="GO" id="GO:0009236">
    <property type="term" value="P:cobalamin biosynthetic process"/>
    <property type="evidence" value="ECO:0007669"/>
    <property type="project" value="UniProtKB-UniPathway"/>
</dbReference>
<feature type="transmembrane region" description="Helical" evidence="1">
    <location>
        <begin position="187"/>
        <end position="209"/>
    </location>
</feature>